<accession>U5BS57</accession>
<dbReference type="Proteomes" id="UP000016843">
    <property type="component" value="Unassembled WGS sequence"/>
</dbReference>
<proteinExistence type="predicted"/>
<organism evidence="1 2">
    <name type="scientific">Rhodonellum psychrophilum GCM71 = DSM 17998</name>
    <dbReference type="NCBI Taxonomy" id="1123057"/>
    <lineage>
        <taxon>Bacteria</taxon>
        <taxon>Pseudomonadati</taxon>
        <taxon>Bacteroidota</taxon>
        <taxon>Cytophagia</taxon>
        <taxon>Cytophagales</taxon>
        <taxon>Cytophagaceae</taxon>
        <taxon>Rhodonellum</taxon>
    </lineage>
</organism>
<sequence>MFWFNPKYAMGFQMGLKLKEDQTIERIIPDTNKVKSKSINT</sequence>
<evidence type="ECO:0000313" key="1">
    <source>
        <dbReference type="EMBL" id="ERM80743.1"/>
    </source>
</evidence>
<name>U5BS57_9BACT</name>
<protein>
    <submittedName>
        <fullName evidence="1">Uncharacterized protein</fullName>
    </submittedName>
</protein>
<gene>
    <name evidence="1" type="ORF">P872_21240</name>
</gene>
<reference evidence="1 2" key="1">
    <citation type="journal article" date="2013" name="Genome Announc.">
        <title>Draft Genome Sequence of the Psychrophilic and Alkaliphilic Rhodonellum psychrophilum Strain GCM71T.</title>
        <authorList>
            <person name="Hauptmann A.L."/>
            <person name="Glaring M.A."/>
            <person name="Hallin P.F."/>
            <person name="Prieme A."/>
            <person name="Stougaard P."/>
        </authorList>
    </citation>
    <scope>NUCLEOTIDE SEQUENCE [LARGE SCALE GENOMIC DNA]</scope>
    <source>
        <strain evidence="1 2">GCM71</strain>
    </source>
</reference>
<evidence type="ECO:0000313" key="2">
    <source>
        <dbReference type="Proteomes" id="UP000016843"/>
    </source>
</evidence>
<keyword evidence="2" id="KW-1185">Reference proteome</keyword>
<dbReference type="AlphaFoldDB" id="U5BS57"/>
<dbReference type="EMBL" id="AWXR01000079">
    <property type="protein sequence ID" value="ERM80743.1"/>
    <property type="molecule type" value="Genomic_DNA"/>
</dbReference>
<comment type="caution">
    <text evidence="1">The sequence shown here is derived from an EMBL/GenBank/DDBJ whole genome shotgun (WGS) entry which is preliminary data.</text>
</comment>